<dbReference type="Proteomes" id="UP000886998">
    <property type="component" value="Unassembled WGS sequence"/>
</dbReference>
<evidence type="ECO:0000313" key="4">
    <source>
        <dbReference type="Proteomes" id="UP000886998"/>
    </source>
</evidence>
<dbReference type="Pfam" id="PF03184">
    <property type="entry name" value="DDE_1"/>
    <property type="match status" value="1"/>
</dbReference>
<dbReference type="GO" id="GO:0003677">
    <property type="term" value="F:DNA binding"/>
    <property type="evidence" value="ECO:0007669"/>
    <property type="project" value="UniProtKB-KW"/>
</dbReference>
<keyword evidence="1" id="KW-0238">DNA-binding</keyword>
<dbReference type="PANTHER" id="PTHR19303:SF73">
    <property type="entry name" value="PROTEIN PDC2"/>
    <property type="match status" value="1"/>
</dbReference>
<reference evidence="3" key="1">
    <citation type="submission" date="2020-08" db="EMBL/GenBank/DDBJ databases">
        <title>Multicomponent nature underlies the extraordinary mechanical properties of spider dragline silk.</title>
        <authorList>
            <person name="Kono N."/>
            <person name="Nakamura H."/>
            <person name="Mori M."/>
            <person name="Yoshida Y."/>
            <person name="Ohtoshi R."/>
            <person name="Malay A.D."/>
            <person name="Moran D.A.P."/>
            <person name="Tomita M."/>
            <person name="Numata K."/>
            <person name="Arakawa K."/>
        </authorList>
    </citation>
    <scope>NUCLEOTIDE SEQUENCE</scope>
</reference>
<dbReference type="InterPro" id="IPR050863">
    <property type="entry name" value="CenT-Element_Derived"/>
</dbReference>
<keyword evidence="4" id="KW-1185">Reference proteome</keyword>
<dbReference type="OrthoDB" id="125347at2759"/>
<dbReference type="PANTHER" id="PTHR19303">
    <property type="entry name" value="TRANSPOSON"/>
    <property type="match status" value="1"/>
</dbReference>
<dbReference type="Pfam" id="PF03221">
    <property type="entry name" value="HTH_Tnp_Tc5"/>
    <property type="match status" value="1"/>
</dbReference>
<sequence>MYSSSLRNIRRTISGNIKAIYAGGSADFKASAGWLNNFKSRHEIPKLQIEIESLSGDKNSAHKFKKTFLQSVEEKGCFRDDVYKVEETGVNWKALPRASLATKWESTAPGLKVSKERVTVMVCANASGTHSLPLLVIGKSKKPRCFKNFSCLPTLYKAQKSAWMNSALFSDNGTYSKDFIPNVKKLREREGKTGKILLILDNAPCHPPIEILNAIADDFSVM</sequence>
<dbReference type="InterPro" id="IPR004875">
    <property type="entry name" value="DDE_SF_endonuclease_dom"/>
</dbReference>
<evidence type="ECO:0000256" key="1">
    <source>
        <dbReference type="ARBA" id="ARBA00023125"/>
    </source>
</evidence>
<accession>A0A8X6K841</accession>
<name>A0A8X6K841_9ARAC</name>
<dbReference type="PROSITE" id="PS51253">
    <property type="entry name" value="HTH_CENPB"/>
    <property type="match status" value="1"/>
</dbReference>
<dbReference type="GO" id="GO:0005634">
    <property type="term" value="C:nucleus"/>
    <property type="evidence" value="ECO:0007669"/>
    <property type="project" value="TreeGrafter"/>
</dbReference>
<protein>
    <submittedName>
        <fullName evidence="3">Tigger transposable element-derived protein 2</fullName>
    </submittedName>
</protein>
<dbReference type="InterPro" id="IPR006600">
    <property type="entry name" value="HTH_CenpB_DNA-bd_dom"/>
</dbReference>
<evidence type="ECO:0000313" key="3">
    <source>
        <dbReference type="EMBL" id="GFS30588.1"/>
    </source>
</evidence>
<organism evidence="3 4">
    <name type="scientific">Trichonephila inaurata madagascariensis</name>
    <dbReference type="NCBI Taxonomy" id="2747483"/>
    <lineage>
        <taxon>Eukaryota</taxon>
        <taxon>Metazoa</taxon>
        <taxon>Ecdysozoa</taxon>
        <taxon>Arthropoda</taxon>
        <taxon>Chelicerata</taxon>
        <taxon>Arachnida</taxon>
        <taxon>Araneae</taxon>
        <taxon>Araneomorphae</taxon>
        <taxon>Entelegynae</taxon>
        <taxon>Araneoidea</taxon>
        <taxon>Nephilidae</taxon>
        <taxon>Trichonephila</taxon>
        <taxon>Trichonephila inaurata</taxon>
    </lineage>
</organism>
<feature type="domain" description="HTH CENPB-type" evidence="2">
    <location>
        <begin position="1"/>
        <end position="48"/>
    </location>
</feature>
<dbReference type="EMBL" id="BMAV01024165">
    <property type="protein sequence ID" value="GFS30588.1"/>
    <property type="molecule type" value="Genomic_DNA"/>
</dbReference>
<dbReference type="AlphaFoldDB" id="A0A8X6K841"/>
<evidence type="ECO:0000259" key="2">
    <source>
        <dbReference type="PROSITE" id="PS51253"/>
    </source>
</evidence>
<gene>
    <name evidence="3" type="primary">Tigd2</name>
    <name evidence="3" type="ORF">TNIN_43521</name>
</gene>
<comment type="caution">
    <text evidence="3">The sequence shown here is derived from an EMBL/GenBank/DDBJ whole genome shotgun (WGS) entry which is preliminary data.</text>
</comment>
<proteinExistence type="predicted"/>